<feature type="compositionally biased region" description="Basic residues" evidence="1">
    <location>
        <begin position="127"/>
        <end position="138"/>
    </location>
</feature>
<protein>
    <submittedName>
        <fullName evidence="2">Uncharacterized protein</fullName>
    </submittedName>
</protein>
<feature type="region of interest" description="Disordered" evidence="1">
    <location>
        <begin position="41"/>
        <end position="178"/>
    </location>
</feature>
<proteinExistence type="predicted"/>
<evidence type="ECO:0000313" key="2">
    <source>
        <dbReference type="EMBL" id="KAF2119301.1"/>
    </source>
</evidence>
<dbReference type="AlphaFoldDB" id="A0A6A5ZM31"/>
<feature type="compositionally biased region" description="Acidic residues" evidence="1">
    <location>
        <begin position="96"/>
        <end position="105"/>
    </location>
</feature>
<gene>
    <name evidence="2" type="ORF">BDV96DRAFT_567327</name>
</gene>
<evidence type="ECO:0000256" key="1">
    <source>
        <dbReference type="SAM" id="MobiDB-lite"/>
    </source>
</evidence>
<evidence type="ECO:0000313" key="3">
    <source>
        <dbReference type="Proteomes" id="UP000799770"/>
    </source>
</evidence>
<feature type="compositionally biased region" description="Low complexity" evidence="1">
    <location>
        <begin position="7"/>
        <end position="19"/>
    </location>
</feature>
<feature type="compositionally biased region" description="Acidic residues" evidence="1">
    <location>
        <begin position="41"/>
        <end position="58"/>
    </location>
</feature>
<sequence length="178" mass="19796">MAFGLGKSSSKSSKTSVSSDRAGPHKLAERMLEDYTDFMVDGELDSEQESDEEWEEIEPSSPTVEKMKKQKIAAMDAPRKPEAAHKKHVSFKGDSSSEDDEDENLVENTRGLVGKYHPYGKNEKPFRHLTRPSRSRGRARAESDASVVSETLFDAESEGSWGPAPVQMLNKKGESFLD</sequence>
<accession>A0A6A5ZM31</accession>
<feature type="region of interest" description="Disordered" evidence="1">
    <location>
        <begin position="1"/>
        <end position="25"/>
    </location>
</feature>
<organism evidence="2 3">
    <name type="scientific">Lophiotrema nucula</name>
    <dbReference type="NCBI Taxonomy" id="690887"/>
    <lineage>
        <taxon>Eukaryota</taxon>
        <taxon>Fungi</taxon>
        <taxon>Dikarya</taxon>
        <taxon>Ascomycota</taxon>
        <taxon>Pezizomycotina</taxon>
        <taxon>Dothideomycetes</taxon>
        <taxon>Pleosporomycetidae</taxon>
        <taxon>Pleosporales</taxon>
        <taxon>Lophiotremataceae</taxon>
        <taxon>Lophiotrema</taxon>
    </lineage>
</organism>
<reference evidence="2" key="1">
    <citation type="journal article" date="2020" name="Stud. Mycol.">
        <title>101 Dothideomycetes genomes: a test case for predicting lifestyles and emergence of pathogens.</title>
        <authorList>
            <person name="Haridas S."/>
            <person name="Albert R."/>
            <person name="Binder M."/>
            <person name="Bloem J."/>
            <person name="Labutti K."/>
            <person name="Salamov A."/>
            <person name="Andreopoulos B."/>
            <person name="Baker S."/>
            <person name="Barry K."/>
            <person name="Bills G."/>
            <person name="Bluhm B."/>
            <person name="Cannon C."/>
            <person name="Castanera R."/>
            <person name="Culley D."/>
            <person name="Daum C."/>
            <person name="Ezra D."/>
            <person name="Gonzalez J."/>
            <person name="Henrissat B."/>
            <person name="Kuo A."/>
            <person name="Liang C."/>
            <person name="Lipzen A."/>
            <person name="Lutzoni F."/>
            <person name="Magnuson J."/>
            <person name="Mondo S."/>
            <person name="Nolan M."/>
            <person name="Ohm R."/>
            <person name="Pangilinan J."/>
            <person name="Park H.-J."/>
            <person name="Ramirez L."/>
            <person name="Alfaro M."/>
            <person name="Sun H."/>
            <person name="Tritt A."/>
            <person name="Yoshinaga Y."/>
            <person name="Zwiers L.-H."/>
            <person name="Turgeon B."/>
            <person name="Goodwin S."/>
            <person name="Spatafora J."/>
            <person name="Crous P."/>
            <person name="Grigoriev I."/>
        </authorList>
    </citation>
    <scope>NUCLEOTIDE SEQUENCE</scope>
    <source>
        <strain evidence="2">CBS 627.86</strain>
    </source>
</reference>
<dbReference type="Proteomes" id="UP000799770">
    <property type="component" value="Unassembled WGS sequence"/>
</dbReference>
<name>A0A6A5ZM31_9PLEO</name>
<dbReference type="EMBL" id="ML977315">
    <property type="protein sequence ID" value="KAF2119301.1"/>
    <property type="molecule type" value="Genomic_DNA"/>
</dbReference>
<keyword evidence="3" id="KW-1185">Reference proteome</keyword>